<dbReference type="Pfam" id="PF00908">
    <property type="entry name" value="dTDP_sugar_isom"/>
    <property type="match status" value="1"/>
</dbReference>
<dbReference type="InterPro" id="IPR014710">
    <property type="entry name" value="RmlC-like_jellyroll"/>
</dbReference>
<dbReference type="GO" id="GO:0000271">
    <property type="term" value="P:polysaccharide biosynthetic process"/>
    <property type="evidence" value="ECO:0007669"/>
    <property type="project" value="TreeGrafter"/>
</dbReference>
<dbReference type="Proteomes" id="UP000266260">
    <property type="component" value="Unassembled WGS sequence"/>
</dbReference>
<evidence type="ECO:0000256" key="6">
    <source>
        <dbReference type="PIRSR" id="PIRSR600888-3"/>
    </source>
</evidence>
<keyword evidence="7 8" id="KW-0413">Isomerase</keyword>
<dbReference type="InterPro" id="IPR000888">
    <property type="entry name" value="RmlC-like"/>
</dbReference>
<feature type="active site" description="Proton acceptor" evidence="5">
    <location>
        <position position="64"/>
    </location>
</feature>
<dbReference type="PANTHER" id="PTHR21047:SF2">
    <property type="entry name" value="THYMIDINE DIPHOSPHO-4-KETO-RHAMNOSE 3,5-EPIMERASE"/>
    <property type="match status" value="1"/>
</dbReference>
<reference evidence="8 9" key="1">
    <citation type="submission" date="2018-09" db="EMBL/GenBank/DDBJ databases">
        <title>Discovery and Ecogenomic Context for Candidatus Cryosericales, a Global Caldiserica Order Active in Thawing Permafrost.</title>
        <authorList>
            <person name="Martinez M.A."/>
            <person name="Woodcroft B.J."/>
            <person name="Ignacio Espinoza J.C."/>
            <person name="Zayed A."/>
            <person name="Singleton C.M."/>
            <person name="Boyd J."/>
            <person name="Li Y.-F."/>
            <person name="Purvine S."/>
            <person name="Maughan H."/>
            <person name="Hodgkins S.B."/>
            <person name="Anderson D."/>
            <person name="Sederholm M."/>
            <person name="Temperton B."/>
            <person name="Saleska S.R."/>
            <person name="Tyson G.W."/>
            <person name="Rich V.I."/>
        </authorList>
    </citation>
    <scope>NUCLEOTIDE SEQUENCE [LARGE SCALE GENOMIC DNA]</scope>
    <source>
        <strain evidence="8 9">SMC6</strain>
    </source>
</reference>
<dbReference type="PANTHER" id="PTHR21047">
    <property type="entry name" value="DTDP-6-DEOXY-D-GLUCOSE-3,5 EPIMERASE"/>
    <property type="match status" value="1"/>
</dbReference>
<gene>
    <name evidence="8" type="primary">rfbC</name>
    <name evidence="8" type="ORF">SMC6_07820</name>
</gene>
<evidence type="ECO:0000313" key="8">
    <source>
        <dbReference type="EMBL" id="RIE07039.1"/>
    </source>
</evidence>
<keyword evidence="9" id="KW-1185">Reference proteome</keyword>
<feature type="active site" description="Proton donor" evidence="5">
    <location>
        <position position="133"/>
    </location>
</feature>
<accession>A0A398D0W1</accession>
<comment type="caution">
    <text evidence="8">The sequence shown here is derived from an EMBL/GenBank/DDBJ whole genome shotgun (WGS) entry which is preliminary data.</text>
</comment>
<evidence type="ECO:0000256" key="3">
    <source>
        <dbReference type="ARBA" id="ARBA00012098"/>
    </source>
</evidence>
<feature type="site" description="Participates in a stacking interaction with the thymidine ring of dTDP-4-oxo-6-deoxyglucose" evidence="6">
    <location>
        <position position="139"/>
    </location>
</feature>
<dbReference type="EC" id="5.1.3.13" evidence="3 7"/>
<sequence length="184" mass="20657">MTKFTFEPLAVPDLIVIKPTVHGDARGFFLETYRADEFAAAGITNTFVQDNHSHSTQGVLRGLHFQKTHPQAKLIRCMTGCIFDVGVDLRPDSQTYGRWAGVELSSENHWSLFIPKGFAHGFLVLSPEVDVEYQCDEYYHPEDEGGLLWNDPTVGIAWPIPVGSAPVLSGKDQQWPTLAEWEKR</sequence>
<dbReference type="InterPro" id="IPR011051">
    <property type="entry name" value="RmlC_Cupin_sf"/>
</dbReference>
<dbReference type="AlphaFoldDB" id="A0A398D0W1"/>
<comment type="subunit">
    <text evidence="7">Homodimer.</text>
</comment>
<proteinExistence type="inferred from homology"/>
<evidence type="ECO:0000256" key="5">
    <source>
        <dbReference type="PIRSR" id="PIRSR600888-1"/>
    </source>
</evidence>
<dbReference type="EMBL" id="QXIT01000137">
    <property type="protein sequence ID" value="RIE07039.1"/>
    <property type="molecule type" value="Genomic_DNA"/>
</dbReference>
<evidence type="ECO:0000313" key="9">
    <source>
        <dbReference type="Proteomes" id="UP000266260"/>
    </source>
</evidence>
<comment type="similarity">
    <text evidence="7">Belongs to the dTDP-4-dehydrorhamnose 3,5-epimerase family.</text>
</comment>
<evidence type="ECO:0000256" key="4">
    <source>
        <dbReference type="ARBA" id="ARBA00019595"/>
    </source>
</evidence>
<comment type="function">
    <text evidence="2 7">Catalyzes the epimerization of the C3' and C5'positions of dTDP-6-deoxy-D-xylo-4-hexulose, forming dTDP-6-deoxy-L-lyxo-4-hexulose.</text>
</comment>
<evidence type="ECO:0000256" key="7">
    <source>
        <dbReference type="RuleBase" id="RU364069"/>
    </source>
</evidence>
<dbReference type="UniPathway" id="UPA00124"/>
<name>A0A398D0W1_9BACT</name>
<dbReference type="Gene3D" id="2.60.120.10">
    <property type="entry name" value="Jelly Rolls"/>
    <property type="match status" value="1"/>
</dbReference>
<dbReference type="GO" id="GO:0008830">
    <property type="term" value="F:dTDP-4-dehydrorhamnose 3,5-epimerase activity"/>
    <property type="evidence" value="ECO:0007669"/>
    <property type="project" value="UniProtKB-UniRule"/>
</dbReference>
<protein>
    <recommendedName>
        <fullName evidence="4 7">dTDP-4-dehydrorhamnose 3,5-epimerase</fullName>
        <ecNumber evidence="3 7">5.1.3.13</ecNumber>
    </recommendedName>
    <alternativeName>
        <fullName evidence="7">Thymidine diphospho-4-keto-rhamnose 3,5-epimerase</fullName>
    </alternativeName>
</protein>
<organism evidence="8 9">
    <name type="scientific">Candidatus Cryosericum odellii</name>
    <dbReference type="NCBI Taxonomy" id="2290917"/>
    <lineage>
        <taxon>Bacteria</taxon>
        <taxon>Pseudomonadati</taxon>
        <taxon>Caldisericota/Cryosericota group</taxon>
        <taxon>Candidatus Cryosericota</taxon>
        <taxon>Candidatus Cryosericia</taxon>
        <taxon>Candidatus Cryosericales</taxon>
        <taxon>Candidatus Cryosericaceae</taxon>
        <taxon>Candidatus Cryosericum</taxon>
    </lineage>
</organism>
<dbReference type="CDD" id="cd00438">
    <property type="entry name" value="cupin_RmlC"/>
    <property type="match status" value="1"/>
</dbReference>
<dbReference type="SUPFAM" id="SSF51182">
    <property type="entry name" value="RmlC-like cupins"/>
    <property type="match status" value="1"/>
</dbReference>
<dbReference type="GO" id="GO:0005829">
    <property type="term" value="C:cytosol"/>
    <property type="evidence" value="ECO:0007669"/>
    <property type="project" value="TreeGrafter"/>
</dbReference>
<evidence type="ECO:0000256" key="2">
    <source>
        <dbReference type="ARBA" id="ARBA00001997"/>
    </source>
</evidence>
<dbReference type="NCBIfam" id="TIGR01221">
    <property type="entry name" value="rmlC"/>
    <property type="match status" value="1"/>
</dbReference>
<comment type="catalytic activity">
    <reaction evidence="1 7">
        <text>dTDP-4-dehydro-6-deoxy-alpha-D-glucose = dTDP-4-dehydro-beta-L-rhamnose</text>
        <dbReference type="Rhea" id="RHEA:16969"/>
        <dbReference type="ChEBI" id="CHEBI:57649"/>
        <dbReference type="ChEBI" id="CHEBI:62830"/>
        <dbReference type="EC" id="5.1.3.13"/>
    </reaction>
</comment>
<dbReference type="RefSeq" id="WP_119175807.1">
    <property type="nucleotide sequence ID" value="NZ_QXIT01000137.1"/>
</dbReference>
<comment type="pathway">
    <text evidence="7">Carbohydrate biosynthesis; dTDP-L-rhamnose biosynthesis.</text>
</comment>
<evidence type="ECO:0000256" key="1">
    <source>
        <dbReference type="ARBA" id="ARBA00001298"/>
    </source>
</evidence>
<dbReference type="GO" id="GO:0019305">
    <property type="term" value="P:dTDP-rhamnose biosynthetic process"/>
    <property type="evidence" value="ECO:0007669"/>
    <property type="project" value="UniProtKB-UniRule"/>
</dbReference>